<dbReference type="Pfam" id="PF01547">
    <property type="entry name" value="SBP_bac_1"/>
    <property type="match status" value="1"/>
</dbReference>
<gene>
    <name evidence="6" type="ORF">QJ521_01775</name>
</gene>
<protein>
    <submittedName>
        <fullName evidence="6">Extracellular solute-binding protein</fullName>
    </submittedName>
</protein>
<proteinExistence type="inferred from homology"/>
<evidence type="ECO:0000256" key="5">
    <source>
        <dbReference type="SAM" id="SignalP"/>
    </source>
</evidence>
<keyword evidence="7" id="KW-1185">Reference proteome</keyword>
<dbReference type="InterPro" id="IPR050490">
    <property type="entry name" value="Bact_solute-bd_prot1"/>
</dbReference>
<evidence type="ECO:0000256" key="1">
    <source>
        <dbReference type="ARBA" id="ARBA00004196"/>
    </source>
</evidence>
<keyword evidence="4 5" id="KW-0732">Signal</keyword>
<dbReference type="GO" id="GO:0030313">
    <property type="term" value="C:cell envelope"/>
    <property type="evidence" value="ECO:0007669"/>
    <property type="project" value="UniProtKB-SubCell"/>
</dbReference>
<organism evidence="6 7">
    <name type="scientific">Peloplasma aerotolerans</name>
    <dbReference type="NCBI Taxonomy" id="3044389"/>
    <lineage>
        <taxon>Bacteria</taxon>
        <taxon>Bacillati</taxon>
        <taxon>Mycoplasmatota</taxon>
        <taxon>Mollicutes</taxon>
        <taxon>Acholeplasmatales</taxon>
        <taxon>Acholeplasmataceae</taxon>
        <taxon>Peloplasma</taxon>
    </lineage>
</organism>
<reference evidence="6" key="1">
    <citation type="submission" date="2023-05" db="EMBL/GenBank/DDBJ databases">
        <title>Mariniplasma microaerophilum sp. nov., a novel anaerobic mollicute isolated from terrestrial mud volcano, Taman Peninsula, Russia.</title>
        <authorList>
            <person name="Khomyakova M.A."/>
            <person name="Merkel A.Y."/>
            <person name="Slobodkin A.I."/>
        </authorList>
    </citation>
    <scope>NUCLEOTIDE SEQUENCE</scope>
    <source>
        <strain evidence="6">M4Ah</strain>
    </source>
</reference>
<dbReference type="EMBL" id="JASCXW010000003">
    <property type="protein sequence ID" value="MDI6452279.1"/>
    <property type="molecule type" value="Genomic_DNA"/>
</dbReference>
<dbReference type="PANTHER" id="PTHR43649:SF31">
    <property type="entry name" value="SN-GLYCEROL-3-PHOSPHATE-BINDING PERIPLASMIC PROTEIN UGPB"/>
    <property type="match status" value="1"/>
</dbReference>
<evidence type="ECO:0000256" key="4">
    <source>
        <dbReference type="ARBA" id="ARBA00022729"/>
    </source>
</evidence>
<comment type="caution">
    <text evidence="6">The sequence shown here is derived from an EMBL/GenBank/DDBJ whole genome shotgun (WGS) entry which is preliminary data.</text>
</comment>
<keyword evidence="3" id="KW-0813">Transport</keyword>
<dbReference type="SUPFAM" id="SSF53850">
    <property type="entry name" value="Periplasmic binding protein-like II"/>
    <property type="match status" value="1"/>
</dbReference>
<sequence length="490" mass="55130">MKKILMIFAFVFLTVGLVACGGSTEDPTTPVDTDDPTLLPGQIEITYASWDLGSPESEEPNMQRLMIKAFEEAYPNIKVRIIERPKVPGTNDDLGWNEFLAARASTQTLPDVFQADNIPFYVINDWAYNLTTIANADDEYINVSEDIRGVATYDGKVMAIPNAVHYAGYVVNETLYDRQGQNYPEIDTNMTDFLAYTKAAANHASNNNNGVVGLEGIEHIIHWYPAQLNENYRWFTLSDNGFNLNSTEFTTTMELYRTLRTDTTYVLEALYDAAGAEDSQIEIGNIFPEGDPFNNGNILAKWFYSWDFGWIQSNINSGQYTWDLEFIGTPVVNGNKRVPIVADFYTIASNSSHPEEAYLLAKWMGFGKDGYLKRVELSETVPGISQVNFAPIQNDEELLDAYFNLYPNFQGLRTIIETGTFIVEPPKYLPGYIAARYTGTYDAENKMSDILVKLMAGEVALADIRTQLNTRANALYNEARNSFENALQNK</sequence>
<accession>A0AAW6U6S3</accession>
<evidence type="ECO:0000256" key="2">
    <source>
        <dbReference type="ARBA" id="ARBA00008520"/>
    </source>
</evidence>
<dbReference type="Proteomes" id="UP001431532">
    <property type="component" value="Unassembled WGS sequence"/>
</dbReference>
<evidence type="ECO:0000313" key="6">
    <source>
        <dbReference type="EMBL" id="MDI6452279.1"/>
    </source>
</evidence>
<dbReference type="InterPro" id="IPR006059">
    <property type="entry name" value="SBP"/>
</dbReference>
<evidence type="ECO:0000313" key="7">
    <source>
        <dbReference type="Proteomes" id="UP001431532"/>
    </source>
</evidence>
<dbReference type="AlphaFoldDB" id="A0AAW6U6S3"/>
<feature type="chain" id="PRO_5043924905" evidence="5">
    <location>
        <begin position="20"/>
        <end position="490"/>
    </location>
</feature>
<dbReference type="PROSITE" id="PS51257">
    <property type="entry name" value="PROKAR_LIPOPROTEIN"/>
    <property type="match status" value="1"/>
</dbReference>
<feature type="signal peptide" evidence="5">
    <location>
        <begin position="1"/>
        <end position="19"/>
    </location>
</feature>
<dbReference type="PANTHER" id="PTHR43649">
    <property type="entry name" value="ARABINOSE-BINDING PROTEIN-RELATED"/>
    <property type="match status" value="1"/>
</dbReference>
<comment type="similarity">
    <text evidence="2">Belongs to the bacterial solute-binding protein 1 family.</text>
</comment>
<comment type="subcellular location">
    <subcellularLocation>
        <location evidence="1">Cell envelope</location>
    </subcellularLocation>
</comment>
<dbReference type="RefSeq" id="WP_282838694.1">
    <property type="nucleotide sequence ID" value="NZ_JASCXW010000003.1"/>
</dbReference>
<evidence type="ECO:0000256" key="3">
    <source>
        <dbReference type="ARBA" id="ARBA00022448"/>
    </source>
</evidence>
<dbReference type="Gene3D" id="3.40.190.10">
    <property type="entry name" value="Periplasmic binding protein-like II"/>
    <property type="match status" value="1"/>
</dbReference>
<name>A0AAW6U6S3_9MOLU</name>